<accession>A0ABQ8GVF1</accession>
<evidence type="ECO:0000313" key="2">
    <source>
        <dbReference type="Proteomes" id="UP000774617"/>
    </source>
</evidence>
<proteinExistence type="predicted"/>
<dbReference type="EMBL" id="JAGTJR010000002">
    <property type="protein sequence ID" value="KAH7063525.1"/>
    <property type="molecule type" value="Genomic_DNA"/>
</dbReference>
<comment type="caution">
    <text evidence="1">The sequence shown here is derived from an EMBL/GenBank/DDBJ whole genome shotgun (WGS) entry which is preliminary data.</text>
</comment>
<sequence length="353" mass="40071">MAHQTHNIPWSALATTLELTKTHPHRTPHTDERVRILTATRAHPAHEKRRAHFARVFAATLAAFAATERRKYPADPLANCPGPRSDPVVFAEATQQALAAFAGDDAWTLDAVARPELRCARWWKTSDSGYGDPKARVVMAMVGAGEVLPLLRLAAWKEEEEEGETEGGEGGKSPLMRYWSYGGPDPGWGNVMRSALQAYVFFNVVICWEELWMVYEDGGDEGGKVKSGVAGRGKGRARGRDYRDSKAFAKVVSDCTRSQDGNSWVIPHREFYGGEFGYDSCERMKERMLDPLHPAKMERMRAYLKMCWEHLVRVHMILEEAGQVYDWEFEVKETICWLWGHHAFPKLYHFEDT</sequence>
<evidence type="ECO:0000313" key="1">
    <source>
        <dbReference type="EMBL" id="KAH7063525.1"/>
    </source>
</evidence>
<name>A0ABQ8GVF1_9PEZI</name>
<keyword evidence="2" id="KW-1185">Reference proteome</keyword>
<protein>
    <submittedName>
        <fullName evidence="1">Uncharacterized protein</fullName>
    </submittedName>
</protein>
<reference evidence="1 2" key="1">
    <citation type="journal article" date="2021" name="Nat. Commun.">
        <title>Genetic determinants of endophytism in the Arabidopsis root mycobiome.</title>
        <authorList>
            <person name="Mesny F."/>
            <person name="Miyauchi S."/>
            <person name="Thiergart T."/>
            <person name="Pickel B."/>
            <person name="Atanasova L."/>
            <person name="Karlsson M."/>
            <person name="Huettel B."/>
            <person name="Barry K.W."/>
            <person name="Haridas S."/>
            <person name="Chen C."/>
            <person name="Bauer D."/>
            <person name="Andreopoulos W."/>
            <person name="Pangilinan J."/>
            <person name="LaButti K."/>
            <person name="Riley R."/>
            <person name="Lipzen A."/>
            <person name="Clum A."/>
            <person name="Drula E."/>
            <person name="Henrissat B."/>
            <person name="Kohler A."/>
            <person name="Grigoriev I.V."/>
            <person name="Martin F.M."/>
            <person name="Hacquard S."/>
        </authorList>
    </citation>
    <scope>NUCLEOTIDE SEQUENCE [LARGE SCALE GENOMIC DNA]</scope>
    <source>
        <strain evidence="1 2">MPI-SDFR-AT-0080</strain>
    </source>
</reference>
<dbReference type="Proteomes" id="UP000774617">
    <property type="component" value="Unassembled WGS sequence"/>
</dbReference>
<gene>
    <name evidence="1" type="ORF">B0J12DRAFT_758987</name>
</gene>
<organism evidence="1 2">
    <name type="scientific">Macrophomina phaseolina</name>
    <dbReference type="NCBI Taxonomy" id="35725"/>
    <lineage>
        <taxon>Eukaryota</taxon>
        <taxon>Fungi</taxon>
        <taxon>Dikarya</taxon>
        <taxon>Ascomycota</taxon>
        <taxon>Pezizomycotina</taxon>
        <taxon>Dothideomycetes</taxon>
        <taxon>Dothideomycetes incertae sedis</taxon>
        <taxon>Botryosphaeriales</taxon>
        <taxon>Botryosphaeriaceae</taxon>
        <taxon>Macrophomina</taxon>
    </lineage>
</organism>